<dbReference type="InterPro" id="IPR007886">
    <property type="entry name" value="AlaDH/PNT_N"/>
</dbReference>
<dbReference type="InterPro" id="IPR007698">
    <property type="entry name" value="AlaDH/PNT_NAD(H)-bd"/>
</dbReference>
<keyword evidence="3" id="KW-0560">Oxidoreductase</keyword>
<reference evidence="8" key="1">
    <citation type="journal article" date="2019" name="Int. J. Syst. Evol. Microbiol.">
        <title>The Global Catalogue of Microorganisms (GCM) 10K type strain sequencing project: providing services to taxonomists for standard genome sequencing and annotation.</title>
        <authorList>
            <consortium name="The Broad Institute Genomics Platform"/>
            <consortium name="The Broad Institute Genome Sequencing Center for Infectious Disease"/>
            <person name="Wu L."/>
            <person name="Ma J."/>
        </authorList>
    </citation>
    <scope>NUCLEOTIDE SEQUENCE [LARGE SCALE GENOMIC DNA]</scope>
    <source>
        <strain evidence="8">CECT 7184</strain>
    </source>
</reference>
<dbReference type="Gene3D" id="3.40.50.720">
    <property type="entry name" value="NAD(P)-binding Rossmann-like Domain"/>
    <property type="match status" value="2"/>
</dbReference>
<evidence type="ECO:0000313" key="7">
    <source>
        <dbReference type="EMBL" id="MDN3707507.1"/>
    </source>
</evidence>
<evidence type="ECO:0000259" key="6">
    <source>
        <dbReference type="SMART" id="SM01003"/>
    </source>
</evidence>
<dbReference type="PANTHER" id="PTHR42795:SF1">
    <property type="entry name" value="ALANINE DEHYDROGENASE"/>
    <property type="match status" value="1"/>
</dbReference>
<dbReference type="CDD" id="cd05305">
    <property type="entry name" value="L-AlaDH"/>
    <property type="match status" value="1"/>
</dbReference>
<comment type="similarity">
    <text evidence="1">Belongs to the AlaDH/PNT family.</text>
</comment>
<dbReference type="InterPro" id="IPR008143">
    <property type="entry name" value="Ala_DH/PNT_CS2"/>
</dbReference>
<feature type="domain" description="Alanine dehydrogenase/pyridine nucleotide transhydrogenase NAD(H)-binding" evidence="5">
    <location>
        <begin position="176"/>
        <end position="323"/>
    </location>
</feature>
<sequence>MGITTPFSKRELMPQEEKLDIRKKRGKLFIGIPKENFKIEQRICLTPEAVNMLVTYGHKVLIESGAGTHASYTDKEYSEAGAQITQDPKKVFSCPIILKVEPPTLEEIALMKAKTYLFSAIQLKTQKKEYFQALAKKKITALCYEFIKDREGAYPFLQAISEIAGIASIHIAAEYMTKCNDGKGLLFGNITGVPPTEVVIIGAGTVAEFAARTALGLGANVKVFDNSIHKLKNLQRVLPYRIFTSTIQEKVLLKSLMRCDVAIGAIRGASRSPIIVSETMVERMKGGAVVIDVCIDNGGCFETSEATTHENPIKTKYNVVHYGVPNITSRYSKTATLAISNIISPYLLELSENGGLENALEYDKAIRSGVYMYQGILVNQQIGEWYGLDYKDINLFVL</sequence>
<evidence type="ECO:0000256" key="4">
    <source>
        <dbReference type="ARBA" id="ARBA00023027"/>
    </source>
</evidence>
<dbReference type="SMART" id="SM01003">
    <property type="entry name" value="AlaDh_PNT_N"/>
    <property type="match status" value="1"/>
</dbReference>
<dbReference type="RefSeq" id="WP_290363480.1">
    <property type="nucleotide sequence ID" value="NZ_JAUFQU010000001.1"/>
</dbReference>
<proteinExistence type="inferred from homology"/>
<evidence type="ECO:0000259" key="5">
    <source>
        <dbReference type="SMART" id="SM01002"/>
    </source>
</evidence>
<evidence type="ECO:0000256" key="2">
    <source>
        <dbReference type="ARBA" id="ARBA00012897"/>
    </source>
</evidence>
<name>A0ABT8CSM1_9FLAO</name>
<evidence type="ECO:0000256" key="3">
    <source>
        <dbReference type="ARBA" id="ARBA00023002"/>
    </source>
</evidence>
<dbReference type="SMART" id="SM01002">
    <property type="entry name" value="AlaDh_PNT_C"/>
    <property type="match status" value="1"/>
</dbReference>
<organism evidence="7 8">
    <name type="scientific">Paenimyroides ceti</name>
    <dbReference type="NCBI Taxonomy" id="395087"/>
    <lineage>
        <taxon>Bacteria</taxon>
        <taxon>Pseudomonadati</taxon>
        <taxon>Bacteroidota</taxon>
        <taxon>Flavobacteriia</taxon>
        <taxon>Flavobacteriales</taxon>
        <taxon>Flavobacteriaceae</taxon>
        <taxon>Paenimyroides</taxon>
    </lineage>
</organism>
<keyword evidence="4" id="KW-0520">NAD</keyword>
<dbReference type="Pfam" id="PF05222">
    <property type="entry name" value="AlaDh_PNT_N"/>
    <property type="match status" value="1"/>
</dbReference>
<comment type="caution">
    <text evidence="7">The sequence shown here is derived from an EMBL/GenBank/DDBJ whole genome shotgun (WGS) entry which is preliminary data.</text>
</comment>
<evidence type="ECO:0000256" key="1">
    <source>
        <dbReference type="ARBA" id="ARBA00005689"/>
    </source>
</evidence>
<dbReference type="SUPFAM" id="SSF52283">
    <property type="entry name" value="Formate/glycerate dehydrogenase catalytic domain-like"/>
    <property type="match status" value="1"/>
</dbReference>
<protein>
    <recommendedName>
        <fullName evidence="2">alanine dehydrogenase</fullName>
        <ecNumber evidence="2">1.4.1.1</ecNumber>
    </recommendedName>
</protein>
<feature type="domain" description="Alanine dehydrogenase/pyridine nucleotide transhydrogenase N-terminal" evidence="6">
    <location>
        <begin position="31"/>
        <end position="164"/>
    </location>
</feature>
<dbReference type="EMBL" id="JAUFQU010000001">
    <property type="protein sequence ID" value="MDN3707507.1"/>
    <property type="molecule type" value="Genomic_DNA"/>
</dbReference>
<accession>A0ABT8CSM1</accession>
<gene>
    <name evidence="7" type="ORF">QW060_10225</name>
</gene>
<dbReference type="InterPro" id="IPR036291">
    <property type="entry name" value="NAD(P)-bd_dom_sf"/>
</dbReference>
<evidence type="ECO:0000313" key="8">
    <source>
        <dbReference type="Proteomes" id="UP001242368"/>
    </source>
</evidence>
<dbReference type="InterPro" id="IPR008141">
    <property type="entry name" value="Ala_DH"/>
</dbReference>
<dbReference type="Pfam" id="PF01262">
    <property type="entry name" value="AlaDh_PNT_C"/>
    <property type="match status" value="1"/>
</dbReference>
<dbReference type="EC" id="1.4.1.1" evidence="2"/>
<dbReference type="PANTHER" id="PTHR42795">
    <property type="entry name" value="ALANINE DEHYDROGENASE"/>
    <property type="match status" value="1"/>
</dbReference>
<dbReference type="PROSITE" id="PS00837">
    <property type="entry name" value="ALADH_PNT_2"/>
    <property type="match status" value="1"/>
</dbReference>
<dbReference type="Proteomes" id="UP001242368">
    <property type="component" value="Unassembled WGS sequence"/>
</dbReference>
<dbReference type="SUPFAM" id="SSF51735">
    <property type="entry name" value="NAD(P)-binding Rossmann-fold domains"/>
    <property type="match status" value="1"/>
</dbReference>
<keyword evidence="8" id="KW-1185">Reference proteome</keyword>